<gene>
    <name evidence="1" type="ORF">RF11_08708</name>
</gene>
<dbReference type="AlphaFoldDB" id="A0A0C2JC33"/>
<keyword evidence="2" id="KW-1185">Reference proteome</keyword>
<name>A0A0C2JC33_THEKT</name>
<organism evidence="1 2">
    <name type="scientific">Thelohanellus kitauei</name>
    <name type="common">Myxosporean</name>
    <dbReference type="NCBI Taxonomy" id="669202"/>
    <lineage>
        <taxon>Eukaryota</taxon>
        <taxon>Metazoa</taxon>
        <taxon>Cnidaria</taxon>
        <taxon>Myxozoa</taxon>
        <taxon>Myxosporea</taxon>
        <taxon>Bivalvulida</taxon>
        <taxon>Platysporina</taxon>
        <taxon>Myxobolidae</taxon>
        <taxon>Thelohanellus</taxon>
    </lineage>
</organism>
<evidence type="ECO:0000313" key="2">
    <source>
        <dbReference type="Proteomes" id="UP000031668"/>
    </source>
</evidence>
<dbReference type="Proteomes" id="UP000031668">
    <property type="component" value="Unassembled WGS sequence"/>
</dbReference>
<protein>
    <submittedName>
        <fullName evidence="1">Uncharacterized protein</fullName>
    </submittedName>
</protein>
<comment type="caution">
    <text evidence="1">The sequence shown here is derived from an EMBL/GenBank/DDBJ whole genome shotgun (WGS) entry which is preliminary data.</text>
</comment>
<accession>A0A0C2JC33</accession>
<sequence length="185" mass="21517">MSEYPIDYCVSYIRDAVPTNKQTLTSPPLPYADTQIDAKTLVKLWIIEKGEIKAVPENVNAFRDQIAEYLKDKSDDNTHASAMNVLCVIIYCGMTKQQRNDIKCYKRKPTDAIPQSLQKYELPLLKNLIELYGSQEMKQIKKALTQVAETYKKDKTIDREWDQRDLPSIMKLRWNLSKKSLNPRE</sequence>
<dbReference type="EMBL" id="JWZT01003470">
    <property type="protein sequence ID" value="KII66723.1"/>
    <property type="molecule type" value="Genomic_DNA"/>
</dbReference>
<proteinExistence type="predicted"/>
<evidence type="ECO:0000313" key="1">
    <source>
        <dbReference type="EMBL" id="KII66723.1"/>
    </source>
</evidence>
<reference evidence="1 2" key="1">
    <citation type="journal article" date="2014" name="Genome Biol. Evol.">
        <title>The genome of the myxosporean Thelohanellus kitauei shows adaptations to nutrient acquisition within its fish host.</title>
        <authorList>
            <person name="Yang Y."/>
            <person name="Xiong J."/>
            <person name="Zhou Z."/>
            <person name="Huo F."/>
            <person name="Miao W."/>
            <person name="Ran C."/>
            <person name="Liu Y."/>
            <person name="Zhang J."/>
            <person name="Feng J."/>
            <person name="Wang M."/>
            <person name="Wang M."/>
            <person name="Wang L."/>
            <person name="Yao B."/>
        </authorList>
    </citation>
    <scope>NUCLEOTIDE SEQUENCE [LARGE SCALE GENOMIC DNA]</scope>
    <source>
        <strain evidence="1">Wuqing</strain>
    </source>
</reference>